<comment type="caution">
    <text evidence="2">The sequence shown here is derived from an EMBL/GenBank/DDBJ whole genome shotgun (WGS) entry which is preliminary data.</text>
</comment>
<dbReference type="GO" id="GO:0140359">
    <property type="term" value="F:ABC-type transporter activity"/>
    <property type="evidence" value="ECO:0007669"/>
    <property type="project" value="InterPro"/>
</dbReference>
<protein>
    <submittedName>
        <fullName evidence="2">ABC transporter</fullName>
    </submittedName>
</protein>
<organism evidence="2 3">
    <name type="scientific">Faecalispora sporosphaeroides</name>
    <dbReference type="NCBI Taxonomy" id="1549"/>
    <lineage>
        <taxon>Bacteria</taxon>
        <taxon>Bacillati</taxon>
        <taxon>Bacillota</taxon>
        <taxon>Clostridia</taxon>
        <taxon>Eubacteriales</taxon>
        <taxon>Oscillospiraceae</taxon>
        <taxon>Faecalispora</taxon>
    </lineage>
</organism>
<evidence type="ECO:0000256" key="1">
    <source>
        <dbReference type="SAM" id="Phobius"/>
    </source>
</evidence>
<keyword evidence="1" id="KW-0472">Membrane</keyword>
<feature type="transmembrane region" description="Helical" evidence="1">
    <location>
        <begin position="210"/>
        <end position="232"/>
    </location>
</feature>
<evidence type="ECO:0000313" key="3">
    <source>
        <dbReference type="Proteomes" id="UP000754750"/>
    </source>
</evidence>
<sequence length="267" mass="29524">MKLLTEPELAVFRKDFNEVWHIRSVRGTLIGVPACMVVLLPALYLFLVLYAPSDQLNGVDNMMKLMPPELLDDFDLKQSMFYLMVNLVCPMFFLMIPLMSSTTSAAASFVGEKERGTMETLLLTPLSARSLFKAKVAACAALSFLISAISFITFSVVVGAGNLILNMPFFLNWNWLALVLVLSPAATVFGVIFMVLLSGRSKSYLESMQLSGYIVLPLVLVLIGQFTGLIYVDAFWTLLAGLVLILADALLLFLSARKFNSELLLKK</sequence>
<feature type="transmembrane region" description="Helical" evidence="1">
    <location>
        <begin position="29"/>
        <end position="51"/>
    </location>
</feature>
<dbReference type="EMBL" id="SVNY01000002">
    <property type="protein sequence ID" value="MBE6832753.1"/>
    <property type="molecule type" value="Genomic_DNA"/>
</dbReference>
<dbReference type="Proteomes" id="UP000754750">
    <property type="component" value="Unassembled WGS sequence"/>
</dbReference>
<name>A0A928Q2B5_9FIRM</name>
<dbReference type="Pfam" id="PF12679">
    <property type="entry name" value="ABC2_membrane_2"/>
    <property type="match status" value="1"/>
</dbReference>
<reference evidence="2" key="1">
    <citation type="submission" date="2019-04" db="EMBL/GenBank/DDBJ databases">
        <title>Evolution of Biomass-Degrading Anaerobic Consortia Revealed by Metagenomics.</title>
        <authorList>
            <person name="Peng X."/>
        </authorList>
    </citation>
    <scope>NUCLEOTIDE SEQUENCE</scope>
    <source>
        <strain evidence="2">SIG551</strain>
    </source>
</reference>
<feature type="transmembrane region" description="Helical" evidence="1">
    <location>
        <begin position="238"/>
        <end position="256"/>
    </location>
</feature>
<evidence type="ECO:0000313" key="2">
    <source>
        <dbReference type="EMBL" id="MBE6832753.1"/>
    </source>
</evidence>
<dbReference type="AlphaFoldDB" id="A0A928Q2B5"/>
<dbReference type="RefSeq" id="WP_020073387.1">
    <property type="nucleotide sequence ID" value="NZ_JBKWRC010000001.1"/>
</dbReference>
<accession>A0A928Q2B5</accession>
<gene>
    <name evidence="2" type="ORF">E7512_04105</name>
</gene>
<proteinExistence type="predicted"/>
<feature type="transmembrane region" description="Helical" evidence="1">
    <location>
        <begin position="80"/>
        <end position="99"/>
    </location>
</feature>
<keyword evidence="1" id="KW-0812">Transmembrane</keyword>
<dbReference type="GO" id="GO:0005886">
    <property type="term" value="C:plasma membrane"/>
    <property type="evidence" value="ECO:0007669"/>
    <property type="project" value="UniProtKB-SubCell"/>
</dbReference>
<feature type="transmembrane region" description="Helical" evidence="1">
    <location>
        <begin position="136"/>
        <end position="161"/>
    </location>
</feature>
<feature type="transmembrane region" description="Helical" evidence="1">
    <location>
        <begin position="173"/>
        <end position="198"/>
    </location>
</feature>
<keyword evidence="1" id="KW-1133">Transmembrane helix</keyword>